<dbReference type="Gene3D" id="3.40.50.300">
    <property type="entry name" value="P-loop containing nucleotide triphosphate hydrolases"/>
    <property type="match status" value="1"/>
</dbReference>
<dbReference type="PANTHER" id="PTHR42734">
    <property type="entry name" value="METAL TRANSPORT SYSTEM ATP-BINDING PROTEIN TM_0124-RELATED"/>
    <property type="match status" value="1"/>
</dbReference>
<evidence type="ECO:0000256" key="3">
    <source>
        <dbReference type="ARBA" id="ARBA00022840"/>
    </source>
</evidence>
<dbReference type="InterPro" id="IPR027417">
    <property type="entry name" value="P-loop_NTPase"/>
</dbReference>
<evidence type="ECO:0000256" key="1">
    <source>
        <dbReference type="ARBA" id="ARBA00022448"/>
    </source>
</evidence>
<dbReference type="InterPro" id="IPR050153">
    <property type="entry name" value="Metal_Ion_Import_ABC"/>
</dbReference>
<comment type="caution">
    <text evidence="5">The sequence shown here is derived from an EMBL/GenBank/DDBJ whole genome shotgun (WGS) entry which is preliminary data.</text>
</comment>
<evidence type="ECO:0000313" key="5">
    <source>
        <dbReference type="EMBL" id="GAA0878806.1"/>
    </source>
</evidence>
<reference evidence="5 6" key="1">
    <citation type="journal article" date="2019" name="Int. J. Syst. Evol. Microbiol.">
        <title>The Global Catalogue of Microorganisms (GCM) 10K type strain sequencing project: providing services to taxonomists for standard genome sequencing and annotation.</title>
        <authorList>
            <consortium name="The Broad Institute Genomics Platform"/>
            <consortium name="The Broad Institute Genome Sequencing Center for Infectious Disease"/>
            <person name="Wu L."/>
            <person name="Ma J."/>
        </authorList>
    </citation>
    <scope>NUCLEOTIDE SEQUENCE [LARGE SCALE GENOMIC DNA]</scope>
    <source>
        <strain evidence="5 6">JCM 16112</strain>
    </source>
</reference>
<accession>A0ABN1Z499</accession>
<protein>
    <recommendedName>
        <fullName evidence="4">ABC transporter domain-containing protein</fullName>
    </recommendedName>
</protein>
<dbReference type="Pfam" id="PF00005">
    <property type="entry name" value="ABC_tran"/>
    <property type="match status" value="1"/>
</dbReference>
<dbReference type="PANTHER" id="PTHR42734:SF21">
    <property type="entry name" value="IRON ABC TRANSPORTER, ATP-BINDING PROTEIN"/>
    <property type="match status" value="1"/>
</dbReference>
<organism evidence="5 6">
    <name type="scientific">Algoriphagus jejuensis</name>
    <dbReference type="NCBI Taxonomy" id="419934"/>
    <lineage>
        <taxon>Bacteria</taxon>
        <taxon>Pseudomonadati</taxon>
        <taxon>Bacteroidota</taxon>
        <taxon>Cytophagia</taxon>
        <taxon>Cytophagales</taxon>
        <taxon>Cyclobacteriaceae</taxon>
        <taxon>Algoriphagus</taxon>
    </lineage>
</organism>
<evidence type="ECO:0000313" key="6">
    <source>
        <dbReference type="Proteomes" id="UP001500469"/>
    </source>
</evidence>
<dbReference type="Proteomes" id="UP001500469">
    <property type="component" value="Unassembled WGS sequence"/>
</dbReference>
<dbReference type="EMBL" id="BAAAFI010000007">
    <property type="protein sequence ID" value="GAA0878806.1"/>
    <property type="molecule type" value="Genomic_DNA"/>
</dbReference>
<keyword evidence="1" id="KW-0813">Transport</keyword>
<dbReference type="SMART" id="SM00382">
    <property type="entry name" value="AAA"/>
    <property type="match status" value="1"/>
</dbReference>
<sequence length="331" mass="37029">MEGKQEHIALEGKGLTLGYFHKKTKKEILHGLDFRLFRGELTCLLGPNGVGKSTLIKAILGQIQPWQGSILLDGRPIESFNSEELAKRISVVLTDPIFPGNMTVGQLVALGRTPHTGWLGKLNPQDLEIVEKALADTKSSDLRDERLSEISDGQRQKAMISRALAQDGELMILDEPTAHLDLENRLEIMHLLRDIAGKQEKSVLVVTHDLDIAIETADRFWLMGRDTPMLAGSPEDLVLSGKIGQLLPSDRFHFNPERGKVESRSTLVADWVVEGDATAVFWVKKALQKAEISKLEGPVFVEIDPLSLRYKDQRFRSLTDFLDFLNSENLF</sequence>
<dbReference type="InterPro" id="IPR003439">
    <property type="entry name" value="ABC_transporter-like_ATP-bd"/>
</dbReference>
<evidence type="ECO:0000256" key="2">
    <source>
        <dbReference type="ARBA" id="ARBA00022741"/>
    </source>
</evidence>
<proteinExistence type="predicted"/>
<dbReference type="SUPFAM" id="SSF52540">
    <property type="entry name" value="P-loop containing nucleoside triphosphate hydrolases"/>
    <property type="match status" value="1"/>
</dbReference>
<name>A0ABN1Z499_9BACT</name>
<dbReference type="InterPro" id="IPR003593">
    <property type="entry name" value="AAA+_ATPase"/>
</dbReference>
<gene>
    <name evidence="5" type="ORF">GCM10009119_17740</name>
</gene>
<keyword evidence="2" id="KW-0547">Nucleotide-binding</keyword>
<feature type="domain" description="ABC transporter" evidence="4">
    <location>
        <begin position="10"/>
        <end position="250"/>
    </location>
</feature>
<keyword evidence="6" id="KW-1185">Reference proteome</keyword>
<dbReference type="CDD" id="cd03214">
    <property type="entry name" value="ABC_Iron-Siderophores_B12_Hemin"/>
    <property type="match status" value="1"/>
</dbReference>
<keyword evidence="3" id="KW-0067">ATP-binding</keyword>
<dbReference type="RefSeq" id="WP_343850548.1">
    <property type="nucleotide sequence ID" value="NZ_BAAAFI010000007.1"/>
</dbReference>
<dbReference type="PROSITE" id="PS50893">
    <property type="entry name" value="ABC_TRANSPORTER_2"/>
    <property type="match status" value="1"/>
</dbReference>
<evidence type="ECO:0000259" key="4">
    <source>
        <dbReference type="PROSITE" id="PS50893"/>
    </source>
</evidence>